<dbReference type="EMBL" id="MFBN01000042">
    <property type="protein sequence ID" value="OGD94711.1"/>
    <property type="molecule type" value="Genomic_DNA"/>
</dbReference>
<dbReference type="GO" id="GO:0008233">
    <property type="term" value="F:peptidase activity"/>
    <property type="evidence" value="ECO:0007669"/>
    <property type="project" value="UniProtKB-KW"/>
</dbReference>
<sequence>MAWNFLGWQSMLLLIISLFAGLEGKYSNVSRLEYIVFGLFGTLFVNVFRMNVITAWIYYINEVFAKIVHDYVAVILAIIWLIFFWWFSYRFVLE</sequence>
<proteinExistence type="predicted"/>
<dbReference type="Proteomes" id="UP000178336">
    <property type="component" value="Unassembled WGS sequence"/>
</dbReference>
<name>A0A1F5GS79_9BACT</name>
<organism evidence="9 10">
    <name type="scientific">Candidatus Curtissbacteria bacterium RIFCSPLOWO2_01_FULL_37_9</name>
    <dbReference type="NCBI Taxonomy" id="1797724"/>
    <lineage>
        <taxon>Bacteria</taxon>
        <taxon>Candidatus Curtissiibacteriota</taxon>
    </lineage>
</organism>
<keyword evidence="7 8" id="KW-0472">Membrane</keyword>
<accession>A0A1F5GS79</accession>
<keyword evidence="5" id="KW-0378">Hydrolase</keyword>
<evidence type="ECO:0008006" key="11">
    <source>
        <dbReference type="Google" id="ProtNLM"/>
    </source>
</evidence>
<dbReference type="GO" id="GO:0006508">
    <property type="term" value="P:proteolysis"/>
    <property type="evidence" value="ECO:0007669"/>
    <property type="project" value="UniProtKB-KW"/>
</dbReference>
<evidence type="ECO:0000256" key="2">
    <source>
        <dbReference type="ARBA" id="ARBA00022475"/>
    </source>
</evidence>
<keyword evidence="4 8" id="KW-0812">Transmembrane</keyword>
<evidence type="ECO:0000313" key="10">
    <source>
        <dbReference type="Proteomes" id="UP000178336"/>
    </source>
</evidence>
<reference evidence="9 10" key="1">
    <citation type="journal article" date="2016" name="Nat. Commun.">
        <title>Thousands of microbial genomes shed light on interconnected biogeochemical processes in an aquifer system.</title>
        <authorList>
            <person name="Anantharaman K."/>
            <person name="Brown C.T."/>
            <person name="Hug L.A."/>
            <person name="Sharon I."/>
            <person name="Castelle C.J."/>
            <person name="Probst A.J."/>
            <person name="Thomas B.C."/>
            <person name="Singh A."/>
            <person name="Wilkins M.J."/>
            <person name="Karaoz U."/>
            <person name="Brodie E.L."/>
            <person name="Williams K.H."/>
            <person name="Hubbard S.S."/>
            <person name="Banfield J.F."/>
        </authorList>
    </citation>
    <scope>NUCLEOTIDE SEQUENCE [LARGE SCALE GENOMIC DNA]</scope>
</reference>
<comment type="subcellular location">
    <subcellularLocation>
        <location evidence="1">Cell membrane</location>
        <topology evidence="1">Multi-pass membrane protein</topology>
    </subcellularLocation>
</comment>
<keyword evidence="3" id="KW-0645">Protease</keyword>
<evidence type="ECO:0000256" key="8">
    <source>
        <dbReference type="SAM" id="Phobius"/>
    </source>
</evidence>
<evidence type="ECO:0000256" key="1">
    <source>
        <dbReference type="ARBA" id="ARBA00004651"/>
    </source>
</evidence>
<keyword evidence="6 8" id="KW-1133">Transmembrane helix</keyword>
<dbReference type="NCBIfam" id="TIGR04178">
    <property type="entry name" value="exo_archaeo"/>
    <property type="match status" value="1"/>
</dbReference>
<feature type="transmembrane region" description="Helical" evidence="8">
    <location>
        <begin position="34"/>
        <end position="59"/>
    </location>
</feature>
<evidence type="ECO:0000256" key="6">
    <source>
        <dbReference type="ARBA" id="ARBA00022989"/>
    </source>
</evidence>
<feature type="transmembrane region" description="Helical" evidence="8">
    <location>
        <begin position="71"/>
        <end position="92"/>
    </location>
</feature>
<gene>
    <name evidence="9" type="ORF">A3A48_01335</name>
</gene>
<dbReference type="GO" id="GO:0005886">
    <property type="term" value="C:plasma membrane"/>
    <property type="evidence" value="ECO:0007669"/>
    <property type="project" value="UniProtKB-SubCell"/>
</dbReference>
<feature type="transmembrane region" description="Helical" evidence="8">
    <location>
        <begin position="6"/>
        <end position="22"/>
    </location>
</feature>
<evidence type="ECO:0000256" key="5">
    <source>
        <dbReference type="ARBA" id="ARBA00022801"/>
    </source>
</evidence>
<evidence type="ECO:0000313" key="9">
    <source>
        <dbReference type="EMBL" id="OGD94711.1"/>
    </source>
</evidence>
<dbReference type="InterPro" id="IPR026392">
    <property type="entry name" value="Exo/Archaeosortase_dom"/>
</dbReference>
<evidence type="ECO:0000256" key="7">
    <source>
        <dbReference type="ARBA" id="ARBA00023136"/>
    </source>
</evidence>
<keyword evidence="2" id="KW-1003">Cell membrane</keyword>
<comment type="caution">
    <text evidence="9">The sequence shown here is derived from an EMBL/GenBank/DDBJ whole genome shotgun (WGS) entry which is preliminary data.</text>
</comment>
<evidence type="ECO:0000256" key="3">
    <source>
        <dbReference type="ARBA" id="ARBA00022670"/>
    </source>
</evidence>
<evidence type="ECO:0000256" key="4">
    <source>
        <dbReference type="ARBA" id="ARBA00022692"/>
    </source>
</evidence>
<dbReference type="AlphaFoldDB" id="A0A1F5GS79"/>
<protein>
    <recommendedName>
        <fullName evidence="11">Exosortase H</fullName>
    </recommendedName>
</protein>